<dbReference type="InterPro" id="IPR011055">
    <property type="entry name" value="Dup_hybrid_motif"/>
</dbReference>
<dbReference type="Gene3D" id="3.10.350.10">
    <property type="entry name" value="LysM domain"/>
    <property type="match status" value="1"/>
</dbReference>
<feature type="compositionally biased region" description="Pro residues" evidence="1">
    <location>
        <begin position="263"/>
        <end position="274"/>
    </location>
</feature>
<dbReference type="Gene3D" id="2.70.70.10">
    <property type="entry name" value="Glucose Permease (Domain IIA)"/>
    <property type="match status" value="1"/>
</dbReference>
<keyword evidence="2" id="KW-0732">Signal</keyword>
<dbReference type="AlphaFoldDB" id="A0A5C4NGH9"/>
<feature type="signal peptide" evidence="2">
    <location>
        <begin position="1"/>
        <end position="25"/>
    </location>
</feature>
<dbReference type="InterPro" id="IPR016047">
    <property type="entry name" value="M23ase_b-sheet_dom"/>
</dbReference>
<evidence type="ECO:0000313" key="5">
    <source>
        <dbReference type="Proteomes" id="UP000305709"/>
    </source>
</evidence>
<dbReference type="Pfam" id="PF01476">
    <property type="entry name" value="LysM"/>
    <property type="match status" value="2"/>
</dbReference>
<organism evidence="4 5">
    <name type="scientific">Rubellimicrobium roseum</name>
    <dbReference type="NCBI Taxonomy" id="687525"/>
    <lineage>
        <taxon>Bacteria</taxon>
        <taxon>Pseudomonadati</taxon>
        <taxon>Pseudomonadota</taxon>
        <taxon>Alphaproteobacteria</taxon>
        <taxon>Rhodobacterales</taxon>
        <taxon>Roseobacteraceae</taxon>
        <taxon>Rubellimicrobium</taxon>
    </lineage>
</organism>
<dbReference type="RefSeq" id="WP_139080446.1">
    <property type="nucleotide sequence ID" value="NZ_VDFV01000003.1"/>
</dbReference>
<dbReference type="OrthoDB" id="9795421at2"/>
<dbReference type="GO" id="GO:0004222">
    <property type="term" value="F:metalloendopeptidase activity"/>
    <property type="evidence" value="ECO:0007669"/>
    <property type="project" value="TreeGrafter"/>
</dbReference>
<comment type="caution">
    <text evidence="4">The sequence shown here is derived from an EMBL/GenBank/DDBJ whole genome shotgun (WGS) entry which is preliminary data.</text>
</comment>
<accession>A0A5C4NGH9</accession>
<sequence>MSIRFHGTRRAACAALALGALSACGGPIDTDMRSLGDGFSTTDAALNAMERPAPDSRGVISYPTYQVAVARQGDTVGTLAGRLGLSAEELAAFNGLAPDAPLRAEELVALPAPVAAPGTPMAPAAPSTDLVSVASAAIDRAGPVSTTPLAPVTPAAVAPPAPTASAPAAPSTGVPSGVEPIRHPVARGETAYSIARLYGVPVRTIAEWNGLGPDLAVREGQQLLVPPVPAAAPGPNVVAAPGVGSPTPVPPSASEPLPDEEPPAPAAEPEPAPVPQDLGAQQTETASAQLVMPATGSIIRDYAPGRNEGIDIGAPAGTEVRAADAGTVAAITTNTEGIQIVVIRHANDLLTVYTHVDSLTVAKDDRVSRGQPIGAIRAGDPSFLHFEVRRGMASQDPSAFLP</sequence>
<dbReference type="Proteomes" id="UP000305709">
    <property type="component" value="Unassembled WGS sequence"/>
</dbReference>
<gene>
    <name evidence="4" type="ORF">FHG71_04610</name>
</gene>
<protein>
    <submittedName>
        <fullName evidence="4">LysM peptidoglycan-binding domain-containing protein</fullName>
    </submittedName>
</protein>
<dbReference type="InterPro" id="IPR050570">
    <property type="entry name" value="Cell_wall_metabolism_enzyme"/>
</dbReference>
<dbReference type="InterPro" id="IPR018392">
    <property type="entry name" value="LysM"/>
</dbReference>
<reference evidence="4 5" key="1">
    <citation type="submission" date="2019-06" db="EMBL/GenBank/DDBJ databases">
        <authorList>
            <person name="Jiang L."/>
        </authorList>
    </citation>
    <scope>NUCLEOTIDE SEQUENCE [LARGE SCALE GENOMIC DNA]</scope>
    <source>
        <strain evidence="4 5">YIM 48858</strain>
    </source>
</reference>
<dbReference type="PANTHER" id="PTHR21666">
    <property type="entry name" value="PEPTIDASE-RELATED"/>
    <property type="match status" value="1"/>
</dbReference>
<evidence type="ECO:0000256" key="2">
    <source>
        <dbReference type="SAM" id="SignalP"/>
    </source>
</evidence>
<dbReference type="PROSITE" id="PS51257">
    <property type="entry name" value="PROKAR_LIPOPROTEIN"/>
    <property type="match status" value="1"/>
</dbReference>
<evidence type="ECO:0000313" key="4">
    <source>
        <dbReference type="EMBL" id="TNC73763.1"/>
    </source>
</evidence>
<proteinExistence type="predicted"/>
<dbReference type="CDD" id="cd12797">
    <property type="entry name" value="M23_peptidase"/>
    <property type="match status" value="1"/>
</dbReference>
<evidence type="ECO:0000259" key="3">
    <source>
        <dbReference type="PROSITE" id="PS51782"/>
    </source>
</evidence>
<feature type="chain" id="PRO_5022986790" evidence="2">
    <location>
        <begin position="26"/>
        <end position="402"/>
    </location>
</feature>
<feature type="region of interest" description="Disordered" evidence="1">
    <location>
        <begin position="236"/>
        <end position="285"/>
    </location>
</feature>
<dbReference type="SMART" id="SM00257">
    <property type="entry name" value="LysM"/>
    <property type="match status" value="2"/>
</dbReference>
<dbReference type="PANTHER" id="PTHR21666:SF270">
    <property type="entry name" value="MUREIN HYDROLASE ACTIVATOR ENVC"/>
    <property type="match status" value="1"/>
</dbReference>
<feature type="domain" description="LysM" evidence="3">
    <location>
        <begin position="181"/>
        <end position="225"/>
    </location>
</feature>
<feature type="compositionally biased region" description="Low complexity" evidence="1">
    <location>
        <begin position="236"/>
        <end position="246"/>
    </location>
</feature>
<dbReference type="SUPFAM" id="SSF54106">
    <property type="entry name" value="LysM domain"/>
    <property type="match status" value="1"/>
</dbReference>
<evidence type="ECO:0000256" key="1">
    <source>
        <dbReference type="SAM" id="MobiDB-lite"/>
    </source>
</evidence>
<dbReference type="InterPro" id="IPR036779">
    <property type="entry name" value="LysM_dom_sf"/>
</dbReference>
<dbReference type="CDD" id="cd00118">
    <property type="entry name" value="LysM"/>
    <property type="match status" value="2"/>
</dbReference>
<dbReference type="Pfam" id="PF01551">
    <property type="entry name" value="Peptidase_M23"/>
    <property type="match status" value="1"/>
</dbReference>
<name>A0A5C4NGH9_9RHOB</name>
<keyword evidence="5" id="KW-1185">Reference proteome</keyword>
<dbReference type="EMBL" id="VDFV01000003">
    <property type="protein sequence ID" value="TNC73763.1"/>
    <property type="molecule type" value="Genomic_DNA"/>
</dbReference>
<dbReference type="SUPFAM" id="SSF51261">
    <property type="entry name" value="Duplicated hybrid motif"/>
    <property type="match status" value="1"/>
</dbReference>
<dbReference type="PROSITE" id="PS51782">
    <property type="entry name" value="LYSM"/>
    <property type="match status" value="1"/>
</dbReference>